<dbReference type="AlphaFoldDB" id="A0A5B7DHQ6"/>
<comment type="caution">
    <text evidence="2">The sequence shown here is derived from an EMBL/GenBank/DDBJ whole genome shotgun (WGS) entry which is preliminary data.</text>
</comment>
<name>A0A5B7DHQ6_PORTR</name>
<gene>
    <name evidence="2" type="ORF">E2C01_013864</name>
</gene>
<feature type="compositionally biased region" description="Basic and acidic residues" evidence="1">
    <location>
        <begin position="16"/>
        <end position="25"/>
    </location>
</feature>
<proteinExistence type="predicted"/>
<accession>A0A5B7DHQ6</accession>
<keyword evidence="3" id="KW-1185">Reference proteome</keyword>
<reference evidence="2 3" key="1">
    <citation type="submission" date="2019-05" db="EMBL/GenBank/DDBJ databases">
        <title>Another draft genome of Portunus trituberculatus and its Hox gene families provides insights of decapod evolution.</title>
        <authorList>
            <person name="Jeong J.-H."/>
            <person name="Song I."/>
            <person name="Kim S."/>
            <person name="Choi T."/>
            <person name="Kim D."/>
            <person name="Ryu S."/>
            <person name="Kim W."/>
        </authorList>
    </citation>
    <scope>NUCLEOTIDE SEQUENCE [LARGE SCALE GENOMIC DNA]</scope>
    <source>
        <tissue evidence="2">Muscle</tissue>
    </source>
</reference>
<evidence type="ECO:0000313" key="2">
    <source>
        <dbReference type="EMBL" id="MPC20900.1"/>
    </source>
</evidence>
<evidence type="ECO:0000313" key="3">
    <source>
        <dbReference type="Proteomes" id="UP000324222"/>
    </source>
</evidence>
<dbReference type="Proteomes" id="UP000324222">
    <property type="component" value="Unassembled WGS sequence"/>
</dbReference>
<evidence type="ECO:0000256" key="1">
    <source>
        <dbReference type="SAM" id="MobiDB-lite"/>
    </source>
</evidence>
<organism evidence="2 3">
    <name type="scientific">Portunus trituberculatus</name>
    <name type="common">Swimming crab</name>
    <name type="synonym">Neptunus trituberculatus</name>
    <dbReference type="NCBI Taxonomy" id="210409"/>
    <lineage>
        <taxon>Eukaryota</taxon>
        <taxon>Metazoa</taxon>
        <taxon>Ecdysozoa</taxon>
        <taxon>Arthropoda</taxon>
        <taxon>Crustacea</taxon>
        <taxon>Multicrustacea</taxon>
        <taxon>Malacostraca</taxon>
        <taxon>Eumalacostraca</taxon>
        <taxon>Eucarida</taxon>
        <taxon>Decapoda</taxon>
        <taxon>Pleocyemata</taxon>
        <taxon>Brachyura</taxon>
        <taxon>Eubrachyura</taxon>
        <taxon>Portunoidea</taxon>
        <taxon>Portunidae</taxon>
        <taxon>Portuninae</taxon>
        <taxon>Portunus</taxon>
    </lineage>
</organism>
<feature type="region of interest" description="Disordered" evidence="1">
    <location>
        <begin position="1"/>
        <end position="25"/>
    </location>
</feature>
<sequence>MSREAVDSGFRSRSRLAREGRDGGKVKVQWKGSLRPGWSWYRNVMRLRGEAGCEGSCGIDRKDQQVHRVA</sequence>
<dbReference type="EMBL" id="VSRR010000922">
    <property type="protein sequence ID" value="MPC20900.1"/>
    <property type="molecule type" value="Genomic_DNA"/>
</dbReference>
<protein>
    <submittedName>
        <fullName evidence="2">Uncharacterized protein</fullName>
    </submittedName>
</protein>